<evidence type="ECO:0000256" key="3">
    <source>
        <dbReference type="ARBA" id="ARBA00022452"/>
    </source>
</evidence>
<dbReference type="OrthoDB" id="5689851at2"/>
<dbReference type="GO" id="GO:0009279">
    <property type="term" value="C:cell outer membrane"/>
    <property type="evidence" value="ECO:0007669"/>
    <property type="project" value="UniProtKB-SubCell"/>
</dbReference>
<dbReference type="Pfam" id="PF13609">
    <property type="entry name" value="Porin_4"/>
    <property type="match status" value="1"/>
</dbReference>
<proteinExistence type="predicted"/>
<keyword evidence="3" id="KW-1134">Transmembrane beta strand</keyword>
<evidence type="ECO:0000256" key="7">
    <source>
        <dbReference type="ARBA" id="ARBA00023114"/>
    </source>
</evidence>
<accession>A0A1V3L7G0</accession>
<evidence type="ECO:0000313" key="12">
    <source>
        <dbReference type="EMBL" id="OOF85785.1"/>
    </source>
</evidence>
<feature type="signal peptide" evidence="10">
    <location>
        <begin position="1"/>
        <end position="20"/>
    </location>
</feature>
<sequence>MKKTLAALIIGAFAASAANATVIYENEGTKVELNGSLRILLEKSNKEGGDFQNKKRTHSGLKNDGSRFEIKAKHALDNDFYALGRLEVRFDGKQGGGADEDGFGNARAHRAYVGLGKQELGQVTFGRQVTIADDVGIADDYTYGILPKDGYIPTSGKSVVRYDYYGVAGLQLGASYQFAEQRDDSNEVVADKVQNGYQVGVLYDGSNAANPNGWIVEAAYGRTNYKSLTSNSSHKDGFLASLGYNFQGVIISVDGGYFKAKNVSASNIAAKAFTKGRGDAKGYFVSPGFQIPLIADVSKVYGNYLYQQIKTTDQSPEFKEKTHGFLLGVDYKLHKQVKTYIEGKYLETKAYQDGTQIGNKVKDKAIGVGMRVYF</sequence>
<dbReference type="InterPro" id="IPR023614">
    <property type="entry name" value="Porin_dom_sf"/>
</dbReference>
<keyword evidence="6" id="KW-0406">Ion transport</keyword>
<keyword evidence="5 10" id="KW-0732">Signal</keyword>
<evidence type="ECO:0000256" key="5">
    <source>
        <dbReference type="ARBA" id="ARBA00022729"/>
    </source>
</evidence>
<dbReference type="EMBL" id="MLAI01000019">
    <property type="protein sequence ID" value="OOF85785.1"/>
    <property type="molecule type" value="Genomic_DNA"/>
</dbReference>
<dbReference type="SUPFAM" id="SSF56935">
    <property type="entry name" value="Porins"/>
    <property type="match status" value="1"/>
</dbReference>
<dbReference type="GO" id="GO:0006811">
    <property type="term" value="P:monoatomic ion transport"/>
    <property type="evidence" value="ECO:0007669"/>
    <property type="project" value="UniProtKB-KW"/>
</dbReference>
<comment type="subcellular location">
    <subcellularLocation>
        <location evidence="1">Cell outer membrane</location>
        <topology evidence="1">Multi-pass membrane protein</topology>
    </subcellularLocation>
</comment>
<feature type="domain" description="Porin" evidence="11">
    <location>
        <begin position="6"/>
        <end position="350"/>
    </location>
</feature>
<evidence type="ECO:0000256" key="2">
    <source>
        <dbReference type="ARBA" id="ARBA00022448"/>
    </source>
</evidence>
<keyword evidence="4" id="KW-0812">Transmembrane</keyword>
<comment type="caution">
    <text evidence="12">The sequence shown here is derived from an EMBL/GenBank/DDBJ whole genome shotgun (WGS) entry which is preliminary data.</text>
</comment>
<dbReference type="GO" id="GO:0046930">
    <property type="term" value="C:pore complex"/>
    <property type="evidence" value="ECO:0007669"/>
    <property type="project" value="UniProtKB-KW"/>
</dbReference>
<evidence type="ECO:0000313" key="13">
    <source>
        <dbReference type="Proteomes" id="UP000189353"/>
    </source>
</evidence>
<dbReference type="InterPro" id="IPR050298">
    <property type="entry name" value="Gram-neg_bact_OMP"/>
</dbReference>
<dbReference type="PANTHER" id="PTHR34501">
    <property type="entry name" value="PROTEIN YDDL-RELATED"/>
    <property type="match status" value="1"/>
</dbReference>
<evidence type="ECO:0000256" key="9">
    <source>
        <dbReference type="ARBA" id="ARBA00023237"/>
    </source>
</evidence>
<evidence type="ECO:0000256" key="8">
    <source>
        <dbReference type="ARBA" id="ARBA00023136"/>
    </source>
</evidence>
<dbReference type="CDD" id="cd00342">
    <property type="entry name" value="gram_neg_porins"/>
    <property type="match status" value="1"/>
</dbReference>
<keyword evidence="8" id="KW-0472">Membrane</keyword>
<keyword evidence="2" id="KW-0813">Transport</keyword>
<evidence type="ECO:0000256" key="10">
    <source>
        <dbReference type="SAM" id="SignalP"/>
    </source>
</evidence>
<feature type="chain" id="PRO_5012030675" description="Porin domain-containing protein" evidence="10">
    <location>
        <begin position="21"/>
        <end position="374"/>
    </location>
</feature>
<keyword evidence="9" id="KW-0998">Cell outer membrane</keyword>
<dbReference type="Gene3D" id="2.40.160.10">
    <property type="entry name" value="Porin"/>
    <property type="match status" value="1"/>
</dbReference>
<evidence type="ECO:0000256" key="1">
    <source>
        <dbReference type="ARBA" id="ARBA00004571"/>
    </source>
</evidence>
<dbReference type="InterPro" id="IPR033900">
    <property type="entry name" value="Gram_neg_porin_domain"/>
</dbReference>
<protein>
    <recommendedName>
        <fullName evidence="11">Porin domain-containing protein</fullName>
    </recommendedName>
</protein>
<evidence type="ECO:0000259" key="11">
    <source>
        <dbReference type="Pfam" id="PF13609"/>
    </source>
</evidence>
<reference evidence="12 13" key="1">
    <citation type="submission" date="2016-10" db="EMBL/GenBank/DDBJ databases">
        <title>Rodentibacter gen. nov. and new species.</title>
        <authorList>
            <person name="Christensen H."/>
        </authorList>
    </citation>
    <scope>NUCLEOTIDE SEQUENCE [LARGE SCALE GENOMIC DNA]</scope>
    <source>
        <strain evidence="12 13">Ppn158</strain>
    </source>
</reference>
<evidence type="ECO:0000256" key="6">
    <source>
        <dbReference type="ARBA" id="ARBA00023065"/>
    </source>
</evidence>
<dbReference type="RefSeq" id="WP_077553151.1">
    <property type="nucleotide sequence ID" value="NZ_MLAI01000019.1"/>
</dbReference>
<dbReference type="PANTHER" id="PTHR34501:SF2">
    <property type="entry name" value="OUTER MEMBRANE PORIN F-RELATED"/>
    <property type="match status" value="1"/>
</dbReference>
<dbReference type="GO" id="GO:0015288">
    <property type="term" value="F:porin activity"/>
    <property type="evidence" value="ECO:0007669"/>
    <property type="project" value="UniProtKB-KW"/>
</dbReference>
<dbReference type="Proteomes" id="UP000189353">
    <property type="component" value="Unassembled WGS sequence"/>
</dbReference>
<dbReference type="AlphaFoldDB" id="A0A1V3L7G0"/>
<keyword evidence="7" id="KW-0626">Porin</keyword>
<evidence type="ECO:0000256" key="4">
    <source>
        <dbReference type="ARBA" id="ARBA00022692"/>
    </source>
</evidence>
<gene>
    <name evidence="12" type="ORF">BKG88_07350</name>
</gene>
<organism evidence="12 13">
    <name type="scientific">Rodentibacter ratti</name>
    <dbReference type="NCBI Taxonomy" id="1906745"/>
    <lineage>
        <taxon>Bacteria</taxon>
        <taxon>Pseudomonadati</taxon>
        <taxon>Pseudomonadota</taxon>
        <taxon>Gammaproteobacteria</taxon>
        <taxon>Pasteurellales</taxon>
        <taxon>Pasteurellaceae</taxon>
        <taxon>Rodentibacter</taxon>
    </lineage>
</organism>
<name>A0A1V3L7G0_9PAST</name>